<dbReference type="InterPro" id="IPR052225">
    <property type="entry name" value="Ser/Arg_repetitive_matrix"/>
</dbReference>
<reference evidence="7" key="1">
    <citation type="submission" date="2025-08" db="UniProtKB">
        <authorList>
            <consortium name="Ensembl"/>
        </authorList>
    </citation>
    <scope>IDENTIFICATION</scope>
</reference>
<feature type="domain" description="PWI" evidence="6">
    <location>
        <begin position="27"/>
        <end position="126"/>
    </location>
</feature>
<feature type="region of interest" description="Disordered" evidence="5">
    <location>
        <begin position="148"/>
        <end position="222"/>
    </location>
</feature>
<dbReference type="SMART" id="SM00311">
    <property type="entry name" value="PWI"/>
    <property type="match status" value="1"/>
</dbReference>
<evidence type="ECO:0000259" key="6">
    <source>
        <dbReference type="PROSITE" id="PS51025"/>
    </source>
</evidence>
<dbReference type="STRING" id="32507.ENSNBRP00000014121"/>
<dbReference type="GO" id="GO:0005681">
    <property type="term" value="C:spliceosomal complex"/>
    <property type="evidence" value="ECO:0007669"/>
    <property type="project" value="TreeGrafter"/>
</dbReference>
<dbReference type="PANTHER" id="PTHR23148">
    <property type="entry name" value="SERINE/ARGININE REGULATED NUCLEAR MATRIX PROTEIN"/>
    <property type="match status" value="1"/>
</dbReference>
<dbReference type="GeneTree" id="ENSGT00730000111080"/>
<evidence type="ECO:0000256" key="1">
    <source>
        <dbReference type="ARBA" id="ARBA00010269"/>
    </source>
</evidence>
<reference evidence="7" key="2">
    <citation type="submission" date="2025-09" db="UniProtKB">
        <authorList>
            <consortium name="Ensembl"/>
        </authorList>
    </citation>
    <scope>IDENTIFICATION</scope>
</reference>
<evidence type="ECO:0000256" key="5">
    <source>
        <dbReference type="SAM" id="MobiDB-lite"/>
    </source>
</evidence>
<evidence type="ECO:0000256" key="2">
    <source>
        <dbReference type="ARBA" id="ARBA00022664"/>
    </source>
</evidence>
<keyword evidence="8" id="KW-1185">Reference proteome</keyword>
<protein>
    <recommendedName>
        <fullName evidence="4">Serine/arginine repetitive matrix protein 1</fullName>
    </recommendedName>
</protein>
<evidence type="ECO:0000256" key="3">
    <source>
        <dbReference type="ARBA" id="ARBA00023187"/>
    </source>
</evidence>
<dbReference type="AlphaFoldDB" id="A0A3Q4GXY6"/>
<feature type="compositionally biased region" description="Basic and acidic residues" evidence="5">
    <location>
        <begin position="148"/>
        <end position="161"/>
    </location>
</feature>
<sequence>MDAGFFRGTSAEQDNRFSNKQKKLLKQLKFAECLDKKVDMTKVNLEVIKPWITQRVTEILGFEDDVVIEFIFNQLEEKHPDSKMMQINLTGFLNGKNAREFMKDLWPLLLSAQENIAGIPSAFLEQKKEEIKQRQIEQEKLASLKKVDEEKKEKDLRERAQSKSPRRRSPAKRERKRSPSRSPRRKQASPVGGSSPPPPLMQLSTKSSEEPVEPDTSGRAVPEAVVQEASSTWFVDLLLLFEVGI</sequence>
<keyword evidence="3" id="KW-0508">mRNA splicing</keyword>
<feature type="compositionally biased region" description="Basic residues" evidence="5">
    <location>
        <begin position="164"/>
        <end position="187"/>
    </location>
</feature>
<dbReference type="InterPro" id="IPR002483">
    <property type="entry name" value="PWI_dom"/>
</dbReference>
<accession>A0A3Q4GXY6</accession>
<dbReference type="FunFam" id="1.20.1390.10:FF:000002">
    <property type="entry name" value="Serine/arginine repetitive matrix 1 isoform 2"/>
    <property type="match status" value="1"/>
</dbReference>
<organism evidence="7 8">
    <name type="scientific">Neolamprologus brichardi</name>
    <name type="common">Fairy cichlid</name>
    <name type="synonym">Lamprologus brichardi</name>
    <dbReference type="NCBI Taxonomy" id="32507"/>
    <lineage>
        <taxon>Eukaryota</taxon>
        <taxon>Metazoa</taxon>
        <taxon>Chordata</taxon>
        <taxon>Craniata</taxon>
        <taxon>Vertebrata</taxon>
        <taxon>Euteleostomi</taxon>
        <taxon>Actinopterygii</taxon>
        <taxon>Neopterygii</taxon>
        <taxon>Teleostei</taxon>
        <taxon>Neoteleostei</taxon>
        <taxon>Acanthomorphata</taxon>
        <taxon>Ovalentaria</taxon>
        <taxon>Cichlomorphae</taxon>
        <taxon>Cichliformes</taxon>
        <taxon>Cichlidae</taxon>
        <taxon>African cichlids</taxon>
        <taxon>Pseudocrenilabrinae</taxon>
        <taxon>Lamprologini</taxon>
        <taxon>Neolamprologus</taxon>
    </lineage>
</organism>
<dbReference type="GO" id="GO:0008380">
    <property type="term" value="P:RNA splicing"/>
    <property type="evidence" value="ECO:0007669"/>
    <property type="project" value="UniProtKB-KW"/>
</dbReference>
<evidence type="ECO:0000313" key="7">
    <source>
        <dbReference type="Ensembl" id="ENSNBRP00000014121.1"/>
    </source>
</evidence>
<dbReference type="InterPro" id="IPR036483">
    <property type="entry name" value="PWI_dom_sf"/>
</dbReference>
<dbReference type="GO" id="GO:0003723">
    <property type="term" value="F:RNA binding"/>
    <property type="evidence" value="ECO:0007669"/>
    <property type="project" value="TreeGrafter"/>
</dbReference>
<dbReference type="GO" id="GO:0006397">
    <property type="term" value="P:mRNA processing"/>
    <property type="evidence" value="ECO:0007669"/>
    <property type="project" value="UniProtKB-KW"/>
</dbReference>
<evidence type="ECO:0000313" key="8">
    <source>
        <dbReference type="Proteomes" id="UP000261580"/>
    </source>
</evidence>
<dbReference type="Proteomes" id="UP000261580">
    <property type="component" value="Unassembled WGS sequence"/>
</dbReference>
<dbReference type="PROSITE" id="PS51025">
    <property type="entry name" value="PWI"/>
    <property type="match status" value="1"/>
</dbReference>
<proteinExistence type="inferred from homology"/>
<dbReference type="Gene3D" id="1.20.1390.10">
    <property type="entry name" value="PWI domain"/>
    <property type="match status" value="1"/>
</dbReference>
<name>A0A3Q4GXY6_NEOBR</name>
<comment type="similarity">
    <text evidence="1">Belongs to the splicing factor SR family.</text>
</comment>
<dbReference type="SUPFAM" id="SSF101233">
    <property type="entry name" value="PWI domain"/>
    <property type="match status" value="1"/>
</dbReference>
<dbReference type="Bgee" id="ENSNBRG00000010911">
    <property type="expression patterns" value="Expressed in brain and 9 other cell types or tissues"/>
</dbReference>
<dbReference type="OMA" id="WISNRIT"/>
<evidence type="ECO:0000256" key="4">
    <source>
        <dbReference type="ARBA" id="ARBA00067280"/>
    </source>
</evidence>
<dbReference type="Ensembl" id="ENSNBRT00000014506.1">
    <property type="protein sequence ID" value="ENSNBRP00000014121.1"/>
    <property type="gene ID" value="ENSNBRG00000010911.1"/>
</dbReference>
<dbReference type="Pfam" id="PF01480">
    <property type="entry name" value="PWI"/>
    <property type="match status" value="1"/>
</dbReference>
<keyword evidence="2" id="KW-0507">mRNA processing</keyword>
<dbReference type="PANTHER" id="PTHR23148:SF0">
    <property type="entry name" value="SERINE_ARGININE REPETITIVE MATRIX PROTEIN 1"/>
    <property type="match status" value="1"/>
</dbReference>
<dbReference type="GO" id="GO:0048024">
    <property type="term" value="P:regulation of mRNA splicing, via spliceosome"/>
    <property type="evidence" value="ECO:0007669"/>
    <property type="project" value="TreeGrafter"/>
</dbReference>